<evidence type="ECO:0000256" key="2">
    <source>
        <dbReference type="ARBA" id="ARBA00022475"/>
    </source>
</evidence>
<feature type="transmembrane region" description="Helical" evidence="6">
    <location>
        <begin position="12"/>
        <end position="36"/>
    </location>
</feature>
<keyword evidence="5 6" id="KW-0472">Membrane</keyword>
<evidence type="ECO:0000313" key="9">
    <source>
        <dbReference type="Proteomes" id="UP000058020"/>
    </source>
</evidence>
<accession>A0A0M5LEV4</accession>
<evidence type="ECO:0000256" key="4">
    <source>
        <dbReference type="ARBA" id="ARBA00022989"/>
    </source>
</evidence>
<evidence type="ECO:0000313" key="8">
    <source>
        <dbReference type="EMBL" id="ALE52866.1"/>
    </source>
</evidence>
<name>A0A0M5LEV4_9GAMM</name>
<keyword evidence="9" id="KW-1185">Reference proteome</keyword>
<dbReference type="PANTHER" id="PTHR36115">
    <property type="entry name" value="PROLINE-RICH ANTIGEN HOMOLOG-RELATED"/>
    <property type="match status" value="1"/>
</dbReference>
<reference evidence="8 9" key="1">
    <citation type="journal article" date="2015" name="Genome Announc.">
        <title>Genome Sequence of 'Candidatus Thioglobus autotrophica' Strain EF1, a Chemoautotroph from the SUP05 Clade of Marine Gammaproteobacteria.</title>
        <authorList>
            <person name="Shah V."/>
            <person name="Morris R.M."/>
        </authorList>
    </citation>
    <scope>NUCLEOTIDE SEQUENCE [LARGE SCALE GENOMIC DNA]</scope>
    <source>
        <strain evidence="8 9">EF1</strain>
    </source>
</reference>
<proteinExistence type="predicted"/>
<dbReference type="STRING" id="1705394.SP60_06425"/>
<dbReference type="InterPro" id="IPR010432">
    <property type="entry name" value="RDD"/>
</dbReference>
<evidence type="ECO:0000259" key="7">
    <source>
        <dbReference type="Pfam" id="PF06271"/>
    </source>
</evidence>
<evidence type="ECO:0000256" key="1">
    <source>
        <dbReference type="ARBA" id="ARBA00004651"/>
    </source>
</evidence>
<feature type="domain" description="RDD" evidence="7">
    <location>
        <begin position="6"/>
        <end position="124"/>
    </location>
</feature>
<protein>
    <submittedName>
        <fullName evidence="8">Transporter</fullName>
    </submittedName>
</protein>
<gene>
    <name evidence="8" type="ORF">SP60_06425</name>
</gene>
<dbReference type="Proteomes" id="UP000058020">
    <property type="component" value="Chromosome"/>
</dbReference>
<dbReference type="PANTHER" id="PTHR36115:SF10">
    <property type="entry name" value="RDD DOMAIN-CONTAINING PROTEIN"/>
    <property type="match status" value="1"/>
</dbReference>
<feature type="transmembrane region" description="Helical" evidence="6">
    <location>
        <begin position="42"/>
        <end position="61"/>
    </location>
</feature>
<dbReference type="KEGG" id="tho:SP60_06425"/>
<dbReference type="RefSeq" id="WP_053951838.1">
    <property type="nucleotide sequence ID" value="NZ_CP010552.1"/>
</dbReference>
<sequence>MKSNVSLFRRLGAMFYDTCLAFSLVFFIGLVTNALFGGMGDAFFYLITLPSIYLYFTISWVKGRQTIGMKAWKFQVIQPNQQSITHQQAFVRFLAGFISFLTLGSGFIYQLFNQNNLAWHDKISHTLLVKN</sequence>
<keyword evidence="2" id="KW-1003">Cell membrane</keyword>
<comment type="subcellular location">
    <subcellularLocation>
        <location evidence="1">Cell membrane</location>
        <topology evidence="1">Multi-pass membrane protein</topology>
    </subcellularLocation>
</comment>
<dbReference type="EMBL" id="CP010552">
    <property type="protein sequence ID" value="ALE52866.1"/>
    <property type="molecule type" value="Genomic_DNA"/>
</dbReference>
<organism evidence="8 9">
    <name type="scientific">Candidatus Thioglobus autotrophicus</name>
    <dbReference type="NCBI Taxonomy" id="1705394"/>
    <lineage>
        <taxon>Bacteria</taxon>
        <taxon>Pseudomonadati</taxon>
        <taxon>Pseudomonadota</taxon>
        <taxon>Gammaproteobacteria</taxon>
        <taxon>Candidatus Pseudothioglobaceae</taxon>
        <taxon>Candidatus Thioglobus</taxon>
    </lineage>
</organism>
<dbReference type="AlphaFoldDB" id="A0A0M5LEV4"/>
<keyword evidence="4 6" id="KW-1133">Transmembrane helix</keyword>
<evidence type="ECO:0000256" key="5">
    <source>
        <dbReference type="ARBA" id="ARBA00023136"/>
    </source>
</evidence>
<feature type="transmembrane region" description="Helical" evidence="6">
    <location>
        <begin position="89"/>
        <end position="112"/>
    </location>
</feature>
<dbReference type="InterPro" id="IPR051791">
    <property type="entry name" value="Pra-immunoreactive"/>
</dbReference>
<dbReference type="GO" id="GO:0005886">
    <property type="term" value="C:plasma membrane"/>
    <property type="evidence" value="ECO:0007669"/>
    <property type="project" value="UniProtKB-SubCell"/>
</dbReference>
<dbReference type="OrthoDB" id="9793824at2"/>
<keyword evidence="3 6" id="KW-0812">Transmembrane</keyword>
<dbReference type="Pfam" id="PF06271">
    <property type="entry name" value="RDD"/>
    <property type="match status" value="1"/>
</dbReference>
<evidence type="ECO:0000256" key="3">
    <source>
        <dbReference type="ARBA" id="ARBA00022692"/>
    </source>
</evidence>
<evidence type="ECO:0000256" key="6">
    <source>
        <dbReference type="SAM" id="Phobius"/>
    </source>
</evidence>